<feature type="site" description="Important for induction of apoptosis" evidence="13">
    <location>
        <position position="472"/>
    </location>
</feature>
<keyword evidence="19" id="KW-1185">Reference proteome</keyword>
<comment type="cofactor">
    <cofactor evidence="1">
        <name>Mn(2+)</name>
        <dbReference type="ChEBI" id="CHEBI:29035"/>
    </cofactor>
</comment>
<dbReference type="Proteomes" id="UP000075885">
    <property type="component" value="Unassembled WGS sequence"/>
</dbReference>
<dbReference type="GO" id="GO:0000166">
    <property type="term" value="F:nucleotide binding"/>
    <property type="evidence" value="ECO:0007669"/>
    <property type="project" value="UniProtKB-KW"/>
</dbReference>
<evidence type="ECO:0000256" key="7">
    <source>
        <dbReference type="ARBA" id="ARBA00047780"/>
    </source>
</evidence>
<evidence type="ECO:0000256" key="9">
    <source>
        <dbReference type="ARBA" id="ARBA00061127"/>
    </source>
</evidence>
<feature type="domain" description="CN hydrolase" evidence="16">
    <location>
        <begin position="65"/>
        <end position="320"/>
    </location>
</feature>
<keyword evidence="4" id="KW-0547">Nucleotide-binding</keyword>
<comment type="catalytic activity">
    <reaction evidence="7">
        <text>P(1),P(3)-bis(5'-adenosyl) triphosphate + H2O = AMP + ADP + 2 H(+)</text>
        <dbReference type="Rhea" id="RHEA:13893"/>
        <dbReference type="ChEBI" id="CHEBI:15377"/>
        <dbReference type="ChEBI" id="CHEBI:15378"/>
        <dbReference type="ChEBI" id="CHEBI:58529"/>
        <dbReference type="ChEBI" id="CHEBI:456215"/>
        <dbReference type="ChEBI" id="CHEBI:456216"/>
        <dbReference type="EC" id="3.6.1.29"/>
    </reaction>
</comment>
<dbReference type="Pfam" id="PF01230">
    <property type="entry name" value="HIT"/>
    <property type="match status" value="1"/>
</dbReference>
<dbReference type="InterPro" id="IPR011146">
    <property type="entry name" value="HIT-like"/>
</dbReference>
<evidence type="ECO:0000313" key="19">
    <source>
        <dbReference type="Proteomes" id="UP000075885"/>
    </source>
</evidence>
<dbReference type="Gene3D" id="3.60.110.10">
    <property type="entry name" value="Carbon-nitrogen hydrolase"/>
    <property type="match status" value="1"/>
</dbReference>
<feature type="domain" description="HIT" evidence="17">
    <location>
        <begin position="360"/>
        <end position="467"/>
    </location>
</feature>
<dbReference type="PROSITE" id="PS51084">
    <property type="entry name" value="HIT_2"/>
    <property type="match status" value="1"/>
</dbReference>
<dbReference type="STRING" id="199890.A0A182PKB9"/>
<evidence type="ECO:0000256" key="14">
    <source>
        <dbReference type="PROSITE-ProRule" id="PRU00464"/>
    </source>
</evidence>
<keyword evidence="5" id="KW-0378">Hydrolase</keyword>
<name>A0A182PKB9_9DIPT</name>
<sequence length="508" mass="57430">HQQKQPYRQHLISKAPNKNQEKVHLSSSTVSDTHFMYSLLGKRTAQVLWQSSHSSFRMMATQQPARIAVAQMRSTNDKQHNFEQIQTITERAKANDVQFIFFPECCDFVGTHRDETLKLSEPLTGPTVEQYRALARKQNVWLSFGGVHESIIEETGTGQEVKNIYNTHILINNVGELVASYRKLHMFNVITPEFKFRESETVRSGPALVPPVETPIGRIGLQICYDMRFAEASTLLRKQGAEILTYPSAFAVSTGRAHWEVILRARAIENQCFVIAAAQIGFHNKKRESYGHAMVINPWGTILGEAGNQDLDVVVAELDFDKLKSVRANMPCFEHRRDDVYNLSTRVGLAYSQDTAAKEKFSFGGIEIPPNTIFYTSEHCFAFTNIRCVVPGHVLVSTKRVAARLPDLSPAEINDFFQTVCKVEKVAERLYDATSSTVTVQDGPDAGQTVFHVHCHVMPRHVGDFPENDQIYGELNRHDKEPERPRRPVAEMAAEAARFREEMARLGL</sequence>
<evidence type="ECO:0000256" key="11">
    <source>
        <dbReference type="PIRSR" id="PIRSR639383-1"/>
    </source>
</evidence>
<evidence type="ECO:0000259" key="17">
    <source>
        <dbReference type="PROSITE" id="PS51084"/>
    </source>
</evidence>
<dbReference type="SUPFAM" id="SSF54197">
    <property type="entry name" value="HIT-like"/>
    <property type="match status" value="1"/>
</dbReference>
<evidence type="ECO:0000256" key="1">
    <source>
        <dbReference type="ARBA" id="ARBA00001936"/>
    </source>
</evidence>
<evidence type="ECO:0000256" key="5">
    <source>
        <dbReference type="ARBA" id="ARBA00022801"/>
    </source>
</evidence>
<dbReference type="VEuPathDB" id="VectorBase:AEPI007385"/>
<dbReference type="CDD" id="cd01275">
    <property type="entry name" value="FHIT"/>
    <property type="match status" value="1"/>
</dbReference>
<dbReference type="SUPFAM" id="SSF56317">
    <property type="entry name" value="Carbon-nitrogen hydrolase"/>
    <property type="match status" value="1"/>
</dbReference>
<feature type="binding site" evidence="12">
    <location>
        <position position="385"/>
    </location>
    <ligand>
        <name>substrate</name>
    </ligand>
</feature>
<dbReference type="EnsemblMetazoa" id="AEPI007385-RA">
    <property type="protein sequence ID" value="AEPI007385-PA"/>
    <property type="gene ID" value="AEPI007385"/>
</dbReference>
<evidence type="ECO:0000256" key="10">
    <source>
        <dbReference type="ARBA" id="ARBA00069577"/>
    </source>
</evidence>
<feature type="region of interest" description="Disordered" evidence="15">
    <location>
        <begin position="1"/>
        <end position="26"/>
    </location>
</feature>
<comment type="function">
    <text evidence="8">Cleaves A-5'-PPP-5'A to yield AMP and ADP.</text>
</comment>
<dbReference type="GO" id="GO:0016811">
    <property type="term" value="F:hydrolase activity, acting on carbon-nitrogen (but not peptide) bonds, in linear amides"/>
    <property type="evidence" value="ECO:0007669"/>
    <property type="project" value="InterPro"/>
</dbReference>
<dbReference type="Pfam" id="PF00795">
    <property type="entry name" value="CN_hydrolase"/>
    <property type="match status" value="1"/>
</dbReference>
<dbReference type="InterPro" id="IPR039383">
    <property type="entry name" value="FHIT"/>
</dbReference>
<evidence type="ECO:0000256" key="3">
    <source>
        <dbReference type="ARBA" id="ARBA00012377"/>
    </source>
</evidence>
<comment type="subunit">
    <text evidence="2">Homotetramer.</text>
</comment>
<dbReference type="CDD" id="cd07572">
    <property type="entry name" value="nit"/>
    <property type="match status" value="1"/>
</dbReference>
<dbReference type="PROSITE" id="PS50263">
    <property type="entry name" value="CN_HYDROLASE"/>
    <property type="match status" value="1"/>
</dbReference>
<dbReference type="InterPro" id="IPR036526">
    <property type="entry name" value="C-N_Hydrolase_sf"/>
</dbReference>
<comment type="similarity">
    <text evidence="9">In the N-terminal section; belongs to the UPF0012 family.</text>
</comment>
<evidence type="ECO:0000256" key="4">
    <source>
        <dbReference type="ARBA" id="ARBA00022741"/>
    </source>
</evidence>
<feature type="binding site" evidence="12">
    <location>
        <begin position="447"/>
        <end position="450"/>
    </location>
    <ligand>
        <name>substrate</name>
    </ligand>
</feature>
<evidence type="ECO:0000256" key="2">
    <source>
        <dbReference type="ARBA" id="ARBA00011881"/>
    </source>
</evidence>
<evidence type="ECO:0000256" key="8">
    <source>
        <dbReference type="ARBA" id="ARBA00057461"/>
    </source>
</evidence>
<evidence type="ECO:0000256" key="12">
    <source>
        <dbReference type="PIRSR" id="PIRSR639383-2"/>
    </source>
</evidence>
<dbReference type="GO" id="GO:0047710">
    <property type="term" value="F:bis(5'-adenosyl)-triphosphatase activity"/>
    <property type="evidence" value="ECO:0007669"/>
    <property type="project" value="UniProtKB-EC"/>
</dbReference>
<evidence type="ECO:0000313" key="18">
    <source>
        <dbReference type="EnsemblMetazoa" id="AEPI007385-PA"/>
    </source>
</evidence>
<evidence type="ECO:0000256" key="13">
    <source>
        <dbReference type="PIRSR" id="PIRSR639383-3"/>
    </source>
</evidence>
<dbReference type="Gene3D" id="3.30.428.10">
    <property type="entry name" value="HIT-like"/>
    <property type="match status" value="1"/>
</dbReference>
<dbReference type="GO" id="GO:0006139">
    <property type="term" value="P:nucleobase-containing compound metabolic process"/>
    <property type="evidence" value="ECO:0007669"/>
    <property type="project" value="TreeGrafter"/>
</dbReference>
<organism evidence="18 19">
    <name type="scientific">Anopheles epiroticus</name>
    <dbReference type="NCBI Taxonomy" id="199890"/>
    <lineage>
        <taxon>Eukaryota</taxon>
        <taxon>Metazoa</taxon>
        <taxon>Ecdysozoa</taxon>
        <taxon>Arthropoda</taxon>
        <taxon>Hexapoda</taxon>
        <taxon>Insecta</taxon>
        <taxon>Pterygota</taxon>
        <taxon>Neoptera</taxon>
        <taxon>Endopterygota</taxon>
        <taxon>Diptera</taxon>
        <taxon>Nematocera</taxon>
        <taxon>Culicoidea</taxon>
        <taxon>Culicidae</taxon>
        <taxon>Anophelinae</taxon>
        <taxon>Anopheles</taxon>
    </lineage>
</organism>
<protein>
    <recommendedName>
        <fullName evidence="10">Nitrilase and fragile histidine triad fusion protein NitFhit</fullName>
        <ecNumber evidence="3">3.6.1.29</ecNumber>
    </recommendedName>
</protein>
<accession>A0A182PKB9</accession>
<feature type="active site" description="Tele-AMP-histidine intermediate" evidence="11">
    <location>
        <position position="454"/>
    </location>
</feature>
<proteinExistence type="inferred from homology"/>
<reference evidence="18" key="2">
    <citation type="submission" date="2020-05" db="UniProtKB">
        <authorList>
            <consortium name="EnsemblMetazoa"/>
        </authorList>
    </citation>
    <scope>IDENTIFICATION</scope>
    <source>
        <strain evidence="18">Epiroticus2</strain>
    </source>
</reference>
<dbReference type="EC" id="3.6.1.29" evidence="3"/>
<evidence type="ECO:0000256" key="6">
    <source>
        <dbReference type="ARBA" id="ARBA00023268"/>
    </source>
</evidence>
<reference evidence="19" key="1">
    <citation type="submission" date="2013-03" db="EMBL/GenBank/DDBJ databases">
        <title>The Genome Sequence of Anopheles epiroticus epiroticus2.</title>
        <authorList>
            <consortium name="The Broad Institute Genomics Platform"/>
            <person name="Neafsey D.E."/>
            <person name="Howell P."/>
            <person name="Walker B."/>
            <person name="Young S.K."/>
            <person name="Zeng Q."/>
            <person name="Gargeya S."/>
            <person name="Fitzgerald M."/>
            <person name="Haas B."/>
            <person name="Abouelleil A."/>
            <person name="Allen A.W."/>
            <person name="Alvarado L."/>
            <person name="Arachchi H.M."/>
            <person name="Berlin A.M."/>
            <person name="Chapman S.B."/>
            <person name="Gainer-Dewar J."/>
            <person name="Goldberg J."/>
            <person name="Griggs A."/>
            <person name="Gujja S."/>
            <person name="Hansen M."/>
            <person name="Howarth C."/>
            <person name="Imamovic A."/>
            <person name="Ireland A."/>
            <person name="Larimer J."/>
            <person name="McCowan C."/>
            <person name="Murphy C."/>
            <person name="Pearson M."/>
            <person name="Poon T.W."/>
            <person name="Priest M."/>
            <person name="Roberts A."/>
            <person name="Saif S."/>
            <person name="Shea T."/>
            <person name="Sisk P."/>
            <person name="Sykes S."/>
            <person name="Wortman J."/>
            <person name="Nusbaum C."/>
            <person name="Birren B."/>
        </authorList>
    </citation>
    <scope>NUCLEOTIDE SEQUENCE [LARGE SCALE GENOMIC DNA]</scope>
    <source>
        <strain evidence="19">Epiroticus2</strain>
    </source>
</reference>
<feature type="short sequence motif" description="Histidine triad motif" evidence="14">
    <location>
        <begin position="452"/>
        <end position="456"/>
    </location>
</feature>
<feature type="binding site" evidence="12">
    <location>
        <position position="441"/>
    </location>
    <ligand>
        <name>substrate</name>
    </ligand>
</feature>
<dbReference type="InterPro" id="IPR036265">
    <property type="entry name" value="HIT-like_sf"/>
</dbReference>
<dbReference type="InterPro" id="IPR003010">
    <property type="entry name" value="C-N_Hydrolase"/>
</dbReference>
<evidence type="ECO:0000256" key="15">
    <source>
        <dbReference type="SAM" id="MobiDB-lite"/>
    </source>
</evidence>
<feature type="binding site" evidence="12">
    <location>
        <position position="456"/>
    </location>
    <ligand>
        <name>substrate</name>
    </ligand>
</feature>
<dbReference type="FunFam" id="3.60.110.10:FF:000005">
    <property type="entry name" value="nitrilase homolog 1 isoform X1"/>
    <property type="match status" value="1"/>
</dbReference>
<keyword evidence="6" id="KW-0511">Multifunctional enzyme</keyword>
<dbReference type="FunFam" id="3.30.428.10:FF:000011">
    <property type="entry name" value="Fragile histidine triad"/>
    <property type="match status" value="1"/>
</dbReference>
<dbReference type="InterPro" id="IPR045254">
    <property type="entry name" value="Nit1/2_C-N_Hydrolase"/>
</dbReference>
<dbReference type="AlphaFoldDB" id="A0A182PKB9"/>
<dbReference type="PANTHER" id="PTHR23088">
    <property type="entry name" value="NITRILASE-RELATED"/>
    <property type="match status" value="1"/>
</dbReference>
<dbReference type="PANTHER" id="PTHR23088:SF27">
    <property type="entry name" value="DEAMINATED GLUTATHIONE AMIDASE"/>
    <property type="match status" value="1"/>
</dbReference>
<evidence type="ECO:0000259" key="16">
    <source>
        <dbReference type="PROSITE" id="PS50263"/>
    </source>
</evidence>